<dbReference type="AlphaFoldDB" id="A0AAD9L4N6"/>
<dbReference type="Proteomes" id="UP001209878">
    <property type="component" value="Unassembled WGS sequence"/>
</dbReference>
<evidence type="ECO:0000313" key="2">
    <source>
        <dbReference type="EMBL" id="KAK2182765.1"/>
    </source>
</evidence>
<proteinExistence type="inferred from homology"/>
<evidence type="ECO:0000256" key="1">
    <source>
        <dbReference type="ARBA" id="ARBA00009024"/>
    </source>
</evidence>
<protein>
    <submittedName>
        <fullName evidence="2">Uncharacterized protein</fullName>
    </submittedName>
</protein>
<reference evidence="2" key="1">
    <citation type="journal article" date="2023" name="Mol. Biol. Evol.">
        <title>Third-Generation Sequencing Reveals the Adaptive Role of the Epigenome in Three Deep-Sea Polychaetes.</title>
        <authorList>
            <person name="Perez M."/>
            <person name="Aroh O."/>
            <person name="Sun Y."/>
            <person name="Lan Y."/>
            <person name="Juniper S.K."/>
            <person name="Young C.R."/>
            <person name="Angers B."/>
            <person name="Qian P.Y."/>
        </authorList>
    </citation>
    <scope>NUCLEOTIDE SEQUENCE</scope>
    <source>
        <strain evidence="2">R07B-5</strain>
    </source>
</reference>
<evidence type="ECO:0000313" key="3">
    <source>
        <dbReference type="Proteomes" id="UP001209878"/>
    </source>
</evidence>
<dbReference type="InterPro" id="IPR006461">
    <property type="entry name" value="PLAC_motif_containing"/>
</dbReference>
<gene>
    <name evidence="2" type="ORF">NP493_337g02058</name>
</gene>
<dbReference type="PANTHER" id="PTHR15907">
    <property type="entry name" value="DUF614 FAMILY PROTEIN-RELATED"/>
    <property type="match status" value="1"/>
</dbReference>
<dbReference type="NCBIfam" id="TIGR01571">
    <property type="entry name" value="A_thal_Cys_rich"/>
    <property type="match status" value="1"/>
</dbReference>
<name>A0AAD9L4N6_RIDPI</name>
<dbReference type="Pfam" id="PF04749">
    <property type="entry name" value="PLAC8"/>
    <property type="match status" value="1"/>
</dbReference>
<keyword evidence="3" id="KW-1185">Reference proteome</keyword>
<dbReference type="EMBL" id="JAODUO010000337">
    <property type="protein sequence ID" value="KAK2182765.1"/>
    <property type="molecule type" value="Genomic_DNA"/>
</dbReference>
<comment type="caution">
    <text evidence="2">The sequence shown here is derived from an EMBL/GenBank/DDBJ whole genome shotgun (WGS) entry which is preliminary data.</text>
</comment>
<comment type="similarity">
    <text evidence="1">Belongs to the cornifelin family.</text>
</comment>
<accession>A0AAD9L4N6</accession>
<organism evidence="2 3">
    <name type="scientific">Ridgeia piscesae</name>
    <name type="common">Tubeworm</name>
    <dbReference type="NCBI Taxonomy" id="27915"/>
    <lineage>
        <taxon>Eukaryota</taxon>
        <taxon>Metazoa</taxon>
        <taxon>Spiralia</taxon>
        <taxon>Lophotrochozoa</taxon>
        <taxon>Annelida</taxon>
        <taxon>Polychaeta</taxon>
        <taxon>Sedentaria</taxon>
        <taxon>Canalipalpata</taxon>
        <taxon>Sabellida</taxon>
        <taxon>Siboglinidae</taxon>
        <taxon>Ridgeia</taxon>
    </lineage>
</organism>
<sequence>MAAQPTVIITQQPLAGSVVPMELREWNTGILGCCTDISVCIQGYFCLHSLMCSVSSRLGENCCAAHVALPAVRTKLRLTHGIRGSVCDDWCCSQCCMMCVVCQMERELRFIGK</sequence>